<gene>
    <name evidence="1" type="ORF">AACH06_09300</name>
</gene>
<keyword evidence="2" id="KW-1185">Reference proteome</keyword>
<dbReference type="EMBL" id="JBBUTG010000004">
    <property type="protein sequence ID" value="MEK8031009.1"/>
    <property type="molecule type" value="Genomic_DNA"/>
</dbReference>
<proteinExistence type="predicted"/>
<protein>
    <submittedName>
        <fullName evidence="1">Uncharacterized protein</fullName>
    </submittedName>
</protein>
<sequence>MSHDANLTVANEVTGDSDASTEAFFQRNQMLLATRAADALEVGREAEARARVAMDQLGVVRSLLLQGMAQDALGHAERDATLAEALRQAESLGEPVTLIRAVNSQIVVDIHRGRYADALWRGQSMLGMAHALRRNDLLLRLTMNLGTALGLIGEHELAISMFNECLALLSGDDAGVRQQRIRIVNNMAWAWLGVARSVAEERPDGAVAALSQAKQLALQACEGALGEANGALRAGSLDTLVSVLLERGEEAEALTWVENVEKLSQAMLQPHSIAWGTSTLARCRVEVGHADVDLLAVERRLREIEAMPGSRFRTGELHASLCLCLSEVLSRVGRHQEALGYHRKWMQFEARTQSLLAREHAMAVHRTMESLWGETEEFITHDLRNPLGAALVQIDSISPRVLNDLDQAALDGARKFVRRAFETADHYLAIVRARNLRRASLTPMDLAELVDDVGERLAPPAGAAVRLERDIEWGLEIRGDRISLLMALDQLLRMVLDATQAGATVNWTLRAEEAYAVLAVESRAVGAAAQGAGWSWATRGAERRDMASAMLTRVAQLHDSHVEPVAGPPGGIRIEWRFPLIGEAAD</sequence>
<organism evidence="1 2">
    <name type="scientific">Ideonella lacteola</name>
    <dbReference type="NCBI Taxonomy" id="2984193"/>
    <lineage>
        <taxon>Bacteria</taxon>
        <taxon>Pseudomonadati</taxon>
        <taxon>Pseudomonadota</taxon>
        <taxon>Betaproteobacteria</taxon>
        <taxon>Burkholderiales</taxon>
        <taxon>Sphaerotilaceae</taxon>
        <taxon>Ideonella</taxon>
    </lineage>
</organism>
<dbReference type="InterPro" id="IPR036890">
    <property type="entry name" value="HATPase_C_sf"/>
</dbReference>
<evidence type="ECO:0000313" key="2">
    <source>
        <dbReference type="Proteomes" id="UP001371218"/>
    </source>
</evidence>
<accession>A0ABU9BMM0</accession>
<evidence type="ECO:0000313" key="1">
    <source>
        <dbReference type="EMBL" id="MEK8031009.1"/>
    </source>
</evidence>
<dbReference type="SUPFAM" id="SSF48452">
    <property type="entry name" value="TPR-like"/>
    <property type="match status" value="1"/>
</dbReference>
<dbReference type="RefSeq" id="WP_341425374.1">
    <property type="nucleotide sequence ID" value="NZ_JBBUTG010000004.1"/>
</dbReference>
<name>A0ABU9BMM0_9BURK</name>
<dbReference type="SUPFAM" id="SSF55874">
    <property type="entry name" value="ATPase domain of HSP90 chaperone/DNA topoisomerase II/histidine kinase"/>
    <property type="match status" value="1"/>
</dbReference>
<reference evidence="1 2" key="1">
    <citation type="submission" date="2024-04" db="EMBL/GenBank/DDBJ databases">
        <title>Novel species of the genus Ideonella isolated from streams.</title>
        <authorList>
            <person name="Lu H."/>
        </authorList>
    </citation>
    <scope>NUCLEOTIDE SEQUENCE [LARGE SCALE GENOMIC DNA]</scope>
    <source>
        <strain evidence="1 2">DXS29W</strain>
    </source>
</reference>
<dbReference type="Gene3D" id="1.25.40.10">
    <property type="entry name" value="Tetratricopeptide repeat domain"/>
    <property type="match status" value="1"/>
</dbReference>
<dbReference type="InterPro" id="IPR011990">
    <property type="entry name" value="TPR-like_helical_dom_sf"/>
</dbReference>
<dbReference type="Proteomes" id="UP001371218">
    <property type="component" value="Unassembled WGS sequence"/>
</dbReference>
<comment type="caution">
    <text evidence="1">The sequence shown here is derived from an EMBL/GenBank/DDBJ whole genome shotgun (WGS) entry which is preliminary data.</text>
</comment>